<dbReference type="GO" id="GO:0046872">
    <property type="term" value="F:metal ion binding"/>
    <property type="evidence" value="ECO:0007669"/>
    <property type="project" value="UniProtKB-KW"/>
</dbReference>
<protein>
    <submittedName>
        <fullName evidence="6">2-hydroxyglutaryl-CoA dehydratase</fullName>
    </submittedName>
</protein>
<comment type="caution">
    <text evidence="6">The sequence shown here is derived from an EMBL/GenBank/DDBJ whole genome shotgun (WGS) entry which is preliminary data.</text>
</comment>
<keyword evidence="4" id="KW-0411">Iron-sulfur</keyword>
<feature type="domain" description="ATPase BadF/BadG/BcrA/BcrD type" evidence="5">
    <location>
        <begin position="8"/>
        <end position="258"/>
    </location>
</feature>
<evidence type="ECO:0000256" key="1">
    <source>
        <dbReference type="ARBA" id="ARBA00001966"/>
    </source>
</evidence>
<gene>
    <name evidence="6" type="ORF">H8E19_12100</name>
</gene>
<dbReference type="AlphaFoldDB" id="A0A8J6N2A7"/>
<evidence type="ECO:0000259" key="5">
    <source>
        <dbReference type="Pfam" id="PF01869"/>
    </source>
</evidence>
<dbReference type="Pfam" id="PF01869">
    <property type="entry name" value="BcrAD_BadFG"/>
    <property type="match status" value="1"/>
</dbReference>
<evidence type="ECO:0000313" key="7">
    <source>
        <dbReference type="Proteomes" id="UP000650524"/>
    </source>
</evidence>
<evidence type="ECO:0000256" key="3">
    <source>
        <dbReference type="ARBA" id="ARBA00023004"/>
    </source>
</evidence>
<dbReference type="PANTHER" id="PTHR32329">
    <property type="entry name" value="BIFUNCTIONAL PROTEIN [INCLUDES 2-HYDROXYACYL-COA DEHYDRATASE (N-TER) AND ITS ACTIVATOR DOMAIN (C_TERM)-RELATED"/>
    <property type="match status" value="1"/>
</dbReference>
<dbReference type="InterPro" id="IPR002731">
    <property type="entry name" value="ATPase_BadF"/>
</dbReference>
<dbReference type="SUPFAM" id="SSF53067">
    <property type="entry name" value="Actin-like ATPase domain"/>
    <property type="match status" value="1"/>
</dbReference>
<dbReference type="CDD" id="cd24036">
    <property type="entry name" value="ASKHA_NBD_BcrAD_BadFG_HgdC_HadI"/>
    <property type="match status" value="1"/>
</dbReference>
<dbReference type="Proteomes" id="UP000650524">
    <property type="component" value="Unassembled WGS sequence"/>
</dbReference>
<comment type="cofactor">
    <cofactor evidence="1">
        <name>[4Fe-4S] cluster</name>
        <dbReference type="ChEBI" id="CHEBI:49883"/>
    </cofactor>
</comment>
<evidence type="ECO:0000256" key="4">
    <source>
        <dbReference type="ARBA" id="ARBA00023014"/>
    </source>
</evidence>
<accession>A0A8J6N2A7</accession>
<keyword evidence="2" id="KW-0479">Metal-binding</keyword>
<organism evidence="6 7">
    <name type="scientific">Candidatus Desulfacyla euxinica</name>
    <dbReference type="NCBI Taxonomy" id="2841693"/>
    <lineage>
        <taxon>Bacteria</taxon>
        <taxon>Deltaproteobacteria</taxon>
        <taxon>Candidatus Desulfacyla</taxon>
    </lineage>
</organism>
<dbReference type="InterPro" id="IPR051805">
    <property type="entry name" value="Dehydratase_Activator_Redct"/>
</dbReference>
<evidence type="ECO:0000313" key="6">
    <source>
        <dbReference type="EMBL" id="MBC8178139.1"/>
    </source>
</evidence>
<evidence type="ECO:0000256" key="2">
    <source>
        <dbReference type="ARBA" id="ARBA00022723"/>
    </source>
</evidence>
<dbReference type="InterPro" id="IPR008275">
    <property type="entry name" value="CoA_E_activase_dom"/>
</dbReference>
<proteinExistence type="predicted"/>
<dbReference type="NCBIfam" id="TIGR00241">
    <property type="entry name" value="CoA_E_activ"/>
    <property type="match status" value="1"/>
</dbReference>
<dbReference type="EMBL" id="JACNJD010000258">
    <property type="protein sequence ID" value="MBC8178139.1"/>
    <property type="molecule type" value="Genomic_DNA"/>
</dbReference>
<dbReference type="GO" id="GO:0051536">
    <property type="term" value="F:iron-sulfur cluster binding"/>
    <property type="evidence" value="ECO:0007669"/>
    <property type="project" value="UniProtKB-KW"/>
</dbReference>
<dbReference type="PANTHER" id="PTHR32329:SF2">
    <property type="entry name" value="BIFUNCTIONAL PROTEIN [INCLUDES 2-HYDROXYACYL-COA DEHYDRATASE (N-TER) AND ITS ACTIVATOR DOMAIN (C_TERM)"/>
    <property type="match status" value="1"/>
</dbReference>
<sequence>MSQPIVAGCDVGSIWAKAVIFDGKEILASAVIPSSPFPAKTAEKVLEKAANKAGVSMGDIEYVVGTGYGRVNVPNAKKTVSEIACHAKGAAWSCSDVATLIDVGGQDCKVISLASDGHGRVMDFSMNDKCAAGTGRFLEVMAGVFELPIEEFGERALKAERILGISSQCTVFAESEVVCLIAQGHEIEQIIAGICDAVAARVSVLVPRVGLREKVYMSGGVAKNIGVRQALQRRLRVTIWELTEDPLIIGALGAAVLAMDALRQQQ</sequence>
<reference evidence="6 7" key="1">
    <citation type="submission" date="2020-08" db="EMBL/GenBank/DDBJ databases">
        <title>Bridging the membrane lipid divide: bacteria of the FCB group superphylum have the potential to synthesize archaeal ether lipids.</title>
        <authorList>
            <person name="Villanueva L."/>
            <person name="Von Meijenfeldt F.A.B."/>
            <person name="Westbye A.B."/>
            <person name="Yadav S."/>
            <person name="Hopmans E.C."/>
            <person name="Dutilh B.E."/>
            <person name="Sinninghe Damste J.S."/>
        </authorList>
    </citation>
    <scope>NUCLEOTIDE SEQUENCE [LARGE SCALE GENOMIC DNA]</scope>
    <source>
        <strain evidence="6">NIOZ-UU27</strain>
    </source>
</reference>
<dbReference type="Gene3D" id="3.30.420.40">
    <property type="match status" value="2"/>
</dbReference>
<keyword evidence="3" id="KW-0408">Iron</keyword>
<dbReference type="InterPro" id="IPR043129">
    <property type="entry name" value="ATPase_NBD"/>
</dbReference>
<name>A0A8J6N2A7_9DELT</name>